<reference evidence="1 2" key="1">
    <citation type="submission" date="2020-12" db="EMBL/GenBank/DDBJ databases">
        <title>Taxonomic evaluation of the Bacillus sporothermodurans group of bacteria based on whole genome sequences.</title>
        <authorList>
            <person name="Fiedler G."/>
            <person name="Herbstmann A.-D."/>
            <person name="Doll E."/>
            <person name="Wenning M."/>
            <person name="Brinks E."/>
            <person name="Kabisch J."/>
            <person name="Breitenwieser F."/>
            <person name="Lappann M."/>
            <person name="Boehnlein C."/>
            <person name="Franz C."/>
        </authorList>
    </citation>
    <scope>NUCLEOTIDE SEQUENCE [LARGE SCALE GENOMIC DNA]</scope>
    <source>
        <strain evidence="1 2">DSM 10599</strain>
    </source>
</reference>
<dbReference type="KEGG" id="hspo:JGZ69_19250"/>
<dbReference type="Proteomes" id="UP000595512">
    <property type="component" value="Chromosome"/>
</dbReference>
<dbReference type="GeneID" id="62500513"/>
<evidence type="ECO:0000313" key="1">
    <source>
        <dbReference type="EMBL" id="QQX24850.1"/>
    </source>
</evidence>
<dbReference type="RefSeq" id="WP_107921415.1">
    <property type="nucleotide sequence ID" value="NZ_CP066701.1"/>
</dbReference>
<dbReference type="AlphaFoldDB" id="A0AB37HGI2"/>
<gene>
    <name evidence="1" type="ORF">JGZ69_19250</name>
</gene>
<proteinExistence type="predicted"/>
<evidence type="ECO:0000313" key="2">
    <source>
        <dbReference type="Proteomes" id="UP000595512"/>
    </source>
</evidence>
<sequence>MNDIFVKSLYESIVKENLQLYKDLYKTTNVTSKTDNYWKKAIGFYDSLTDENKDNLMKIIEQTMIDTISNMLGVIDGSTTLKDCSLEPKLLLDSVDTEGELQDSFLEFIEERNRLCLI</sequence>
<protein>
    <submittedName>
        <fullName evidence="1">Transposase</fullName>
    </submittedName>
</protein>
<organism evidence="1 2">
    <name type="scientific">Heyndrickxia sporothermodurans</name>
    <dbReference type="NCBI Taxonomy" id="46224"/>
    <lineage>
        <taxon>Bacteria</taxon>
        <taxon>Bacillati</taxon>
        <taxon>Bacillota</taxon>
        <taxon>Bacilli</taxon>
        <taxon>Bacillales</taxon>
        <taxon>Bacillaceae</taxon>
        <taxon>Heyndrickxia</taxon>
    </lineage>
</organism>
<accession>A0AB37HGI2</accession>
<dbReference type="EMBL" id="CP066701">
    <property type="protein sequence ID" value="QQX24850.1"/>
    <property type="molecule type" value="Genomic_DNA"/>
</dbReference>
<name>A0AB37HGI2_9BACI</name>